<keyword evidence="7" id="KW-0594">Phospholipid biosynthesis</keyword>
<dbReference type="EMBL" id="CP049865">
    <property type="protein sequence ID" value="QIK72429.1"/>
    <property type="molecule type" value="Genomic_DNA"/>
</dbReference>
<keyword evidence="5" id="KW-0418">Kinase</keyword>
<dbReference type="SUPFAM" id="SSF111331">
    <property type="entry name" value="NAD kinase/diacylglycerol kinase-like"/>
    <property type="match status" value="1"/>
</dbReference>
<evidence type="ECO:0000256" key="7">
    <source>
        <dbReference type="ARBA" id="ARBA00023209"/>
    </source>
</evidence>
<comment type="similarity">
    <text evidence="2">Belongs to the diacylglycerol/lipid kinase family.</text>
</comment>
<dbReference type="AlphaFoldDB" id="A0A6G7Y6T9"/>
<dbReference type="InterPro" id="IPR036938">
    <property type="entry name" value="PAP2/HPO_sf"/>
</dbReference>
<sequence length="516" mass="54712">MRRNVGVAPAAAGIATVLFVLWSWLTLRTPTLAGLDALSDGPGVEASSPAGQILAAFALASSPVIVYGVVAGFALWAFRRRLNRLCWAMAASIPVAVGAVYLLKAWFGRPRPAFVVPLISAEGLSYPSAHMTAATVAAVMIGAAQVVTRRRLLVTRLTLLLLAVVWWAVFANRFLLRAHFVTDLIGGGFLGIAVASLALAAFRVHVNRLTPAWNGDVERRVGVVYNPTKIPDLGTFRHQVQGECEQRGWLPPLWLETDAQDSGAAATRRARRADVDLALVAGGDGTVRTACAELAGSGIPVGILPAGTGNLLARNLGVPLDMAEALDVAFDGRVRAIDLVEVRADDREPDYSLVMAGMGADALIMAETNDDLKKIVGSAAYVMAALQAVNRPPFEARIEVGDDEPVERRVGLAMVANVGAIQGQIQIAPDAAPDDGRLDVVVASPERPTDWGAITTRILARAADAPGVERAQAKVVVFETRAPVPYQIDGDAMGTCTRLEARSLARVLEVMVPGRR</sequence>
<dbReference type="Gene3D" id="1.20.144.10">
    <property type="entry name" value="Phosphatidic acid phosphatase type 2/haloperoxidase"/>
    <property type="match status" value="1"/>
</dbReference>
<dbReference type="PANTHER" id="PTHR12358:SF54">
    <property type="entry name" value="SPHINGOSINE KINASE RELATED PROTEIN"/>
    <property type="match status" value="1"/>
</dbReference>
<dbReference type="Pfam" id="PF00781">
    <property type="entry name" value="DAGK_cat"/>
    <property type="match status" value="1"/>
</dbReference>
<keyword evidence="9" id="KW-1133">Transmembrane helix</keyword>
<evidence type="ECO:0000256" key="8">
    <source>
        <dbReference type="ARBA" id="ARBA00023264"/>
    </source>
</evidence>
<dbReference type="KEGG" id="prv:G7070_09315"/>
<feature type="transmembrane region" description="Helical" evidence="9">
    <location>
        <begin position="184"/>
        <end position="202"/>
    </location>
</feature>
<dbReference type="SMART" id="SM00014">
    <property type="entry name" value="acidPPc"/>
    <property type="match status" value="1"/>
</dbReference>
<feature type="transmembrane region" description="Helical" evidence="9">
    <location>
        <begin position="85"/>
        <end position="107"/>
    </location>
</feature>
<dbReference type="GO" id="GO:0005524">
    <property type="term" value="F:ATP binding"/>
    <property type="evidence" value="ECO:0007669"/>
    <property type="project" value="UniProtKB-KW"/>
</dbReference>
<dbReference type="InterPro" id="IPR001206">
    <property type="entry name" value="Diacylglycerol_kinase_cat_dom"/>
</dbReference>
<dbReference type="Pfam" id="PF19279">
    <property type="entry name" value="YegS_C"/>
    <property type="match status" value="1"/>
</dbReference>
<dbReference type="PANTHER" id="PTHR12358">
    <property type="entry name" value="SPHINGOSINE KINASE"/>
    <property type="match status" value="1"/>
</dbReference>
<keyword evidence="9" id="KW-0812">Transmembrane</keyword>
<evidence type="ECO:0000256" key="5">
    <source>
        <dbReference type="ARBA" id="ARBA00022777"/>
    </source>
</evidence>
<feature type="transmembrane region" description="Helical" evidence="9">
    <location>
        <begin position="7"/>
        <end position="25"/>
    </location>
</feature>
<dbReference type="PROSITE" id="PS50146">
    <property type="entry name" value="DAGK"/>
    <property type="match status" value="1"/>
</dbReference>
<dbReference type="RefSeq" id="WP_166233503.1">
    <property type="nucleotide sequence ID" value="NZ_CP049865.1"/>
</dbReference>
<reference evidence="11 12" key="1">
    <citation type="submission" date="2020-03" db="EMBL/GenBank/DDBJ databases">
        <title>Propioniciclava sp. nov., isolated from Hydrophilus acuminatus.</title>
        <authorList>
            <person name="Hyun D.-W."/>
            <person name="Bae J.-W."/>
        </authorList>
    </citation>
    <scope>NUCLEOTIDE SEQUENCE [LARGE SCALE GENOMIC DNA]</scope>
    <source>
        <strain evidence="11 12">HDW11</strain>
    </source>
</reference>
<feature type="transmembrane region" description="Helical" evidence="9">
    <location>
        <begin position="159"/>
        <end position="178"/>
    </location>
</feature>
<dbReference type="GO" id="GO:0016301">
    <property type="term" value="F:kinase activity"/>
    <property type="evidence" value="ECO:0007669"/>
    <property type="project" value="UniProtKB-KW"/>
</dbReference>
<name>A0A6G7Y6T9_9ACTN</name>
<keyword evidence="4" id="KW-0547">Nucleotide-binding</keyword>
<gene>
    <name evidence="11" type="ORF">G7070_09315</name>
</gene>
<keyword evidence="8" id="KW-1208">Phospholipid metabolism</keyword>
<protein>
    <submittedName>
        <fullName evidence="11">Phosphatase PAP2 family protein</fullName>
    </submittedName>
</protein>
<proteinExistence type="inferred from homology"/>
<dbReference type="SUPFAM" id="SSF48317">
    <property type="entry name" value="Acid phosphatase/Vanadium-dependent haloperoxidase"/>
    <property type="match status" value="1"/>
</dbReference>
<keyword evidence="12" id="KW-1185">Reference proteome</keyword>
<evidence type="ECO:0000256" key="4">
    <source>
        <dbReference type="ARBA" id="ARBA00022741"/>
    </source>
</evidence>
<evidence type="ECO:0000259" key="10">
    <source>
        <dbReference type="PROSITE" id="PS50146"/>
    </source>
</evidence>
<evidence type="ECO:0000313" key="12">
    <source>
        <dbReference type="Proteomes" id="UP000501058"/>
    </source>
</evidence>
<evidence type="ECO:0000256" key="2">
    <source>
        <dbReference type="ARBA" id="ARBA00005983"/>
    </source>
</evidence>
<evidence type="ECO:0000256" key="3">
    <source>
        <dbReference type="ARBA" id="ARBA00022679"/>
    </source>
</evidence>
<dbReference type="InterPro" id="IPR016064">
    <property type="entry name" value="NAD/diacylglycerol_kinase_sf"/>
</dbReference>
<feature type="transmembrane region" description="Helical" evidence="9">
    <location>
        <begin position="127"/>
        <end position="147"/>
    </location>
</feature>
<accession>A0A6G7Y6T9</accession>
<dbReference type="InterPro" id="IPR000326">
    <property type="entry name" value="PAP2/HPO"/>
</dbReference>
<feature type="domain" description="DAGKc" evidence="10">
    <location>
        <begin position="257"/>
        <end position="346"/>
    </location>
</feature>
<keyword evidence="3" id="KW-0808">Transferase</keyword>
<keyword evidence="6" id="KW-0067">ATP-binding</keyword>
<evidence type="ECO:0000256" key="1">
    <source>
        <dbReference type="ARBA" id="ARBA00001946"/>
    </source>
</evidence>
<organism evidence="11 12">
    <name type="scientific">Propioniciclava coleopterorum</name>
    <dbReference type="NCBI Taxonomy" id="2714937"/>
    <lineage>
        <taxon>Bacteria</taxon>
        <taxon>Bacillati</taxon>
        <taxon>Actinomycetota</taxon>
        <taxon>Actinomycetes</taxon>
        <taxon>Propionibacteriales</taxon>
        <taxon>Propionibacteriaceae</taxon>
        <taxon>Propioniciclava</taxon>
    </lineage>
</organism>
<evidence type="ECO:0000256" key="9">
    <source>
        <dbReference type="SAM" id="Phobius"/>
    </source>
</evidence>
<dbReference type="InterPro" id="IPR045540">
    <property type="entry name" value="YegS/DAGK_C"/>
</dbReference>
<keyword evidence="7" id="KW-0443">Lipid metabolism</keyword>
<dbReference type="InterPro" id="IPR017438">
    <property type="entry name" value="ATP-NAD_kinase_N"/>
</dbReference>
<dbReference type="Proteomes" id="UP000501058">
    <property type="component" value="Chromosome"/>
</dbReference>
<dbReference type="Pfam" id="PF01569">
    <property type="entry name" value="PAP2"/>
    <property type="match status" value="1"/>
</dbReference>
<evidence type="ECO:0000256" key="6">
    <source>
        <dbReference type="ARBA" id="ARBA00022840"/>
    </source>
</evidence>
<feature type="transmembrane region" description="Helical" evidence="9">
    <location>
        <begin position="53"/>
        <end position="78"/>
    </location>
</feature>
<evidence type="ECO:0000313" key="11">
    <source>
        <dbReference type="EMBL" id="QIK72429.1"/>
    </source>
</evidence>
<keyword evidence="9" id="KW-0472">Membrane</keyword>
<dbReference type="Gene3D" id="3.40.50.10330">
    <property type="entry name" value="Probable inorganic polyphosphate/atp-NAD kinase, domain 1"/>
    <property type="match status" value="1"/>
</dbReference>
<dbReference type="InterPro" id="IPR050187">
    <property type="entry name" value="Lipid_Phosphate_FormReg"/>
</dbReference>
<dbReference type="GO" id="GO:0008654">
    <property type="term" value="P:phospholipid biosynthetic process"/>
    <property type="evidence" value="ECO:0007669"/>
    <property type="project" value="UniProtKB-KW"/>
</dbReference>
<dbReference type="Gene3D" id="2.60.200.40">
    <property type="match status" value="1"/>
</dbReference>
<comment type="cofactor">
    <cofactor evidence="1">
        <name>Mg(2+)</name>
        <dbReference type="ChEBI" id="CHEBI:18420"/>
    </cofactor>
</comment>
<keyword evidence="7" id="KW-0444">Lipid biosynthesis</keyword>